<evidence type="ECO:0000313" key="2">
    <source>
        <dbReference type="Proteomes" id="UP000008693"/>
    </source>
</evidence>
<proteinExistence type="predicted"/>
<evidence type="ECO:0000313" key="1">
    <source>
        <dbReference type="EMBL" id="ADB09859.1"/>
    </source>
</evidence>
<name>D2QAM3_BIFDB</name>
<dbReference type="Proteomes" id="UP000008693">
    <property type="component" value="Chromosome"/>
</dbReference>
<dbReference type="RefSeq" id="WP_012902190.1">
    <property type="nucleotide sequence ID" value="NC_013714.1"/>
</dbReference>
<dbReference type="HOGENOM" id="CLU_1080375_0_0_11"/>
<dbReference type="GeneID" id="31606433"/>
<sequence>MRTVNFNTDSFGDGAIRIGDTTRCSAVSRVQRDVDTIGWLGADPRVIGVADLRSLSETGRRRVPDRLSLYEKPLDGHERRTARNDRARSIDMHAARRDCPINHDITAELFMSYRQGEDGRIVVDETARNAYWGVMRHADARRDDLFVGPDAPPADFRNPGRPERGTRDPHLLALWDRTSGLVIPLPEHSLLLYRFWKSGMGIDLYVMDEISMRIQQRNHPECFDDGSDERVIQREIDECEAELAYVIGNNINLRKNPDAYGNVRRKESMQ</sequence>
<protein>
    <submittedName>
        <fullName evidence="1">PrsA Ribose-phosphate pyrophosphokinase</fullName>
    </submittedName>
</protein>
<organism evidence="1 2">
    <name type="scientific">Bifidobacterium dentium (strain ATCC 27534 / DSM 20436 / JCM 1195 / Bd1)</name>
    <dbReference type="NCBI Taxonomy" id="401473"/>
    <lineage>
        <taxon>Bacteria</taxon>
        <taxon>Bacillati</taxon>
        <taxon>Actinomycetota</taxon>
        <taxon>Actinomycetes</taxon>
        <taxon>Bifidobacteriales</taxon>
        <taxon>Bifidobacteriaceae</taxon>
        <taxon>Bifidobacterium</taxon>
    </lineage>
</organism>
<keyword evidence="1" id="KW-0808">Transferase</keyword>
<dbReference type="KEGG" id="bde:BDP_1233"/>
<dbReference type="EMBL" id="CP001750">
    <property type="protein sequence ID" value="ADB09859.1"/>
    <property type="molecule type" value="Genomic_DNA"/>
</dbReference>
<keyword evidence="1" id="KW-0418">Kinase</keyword>
<reference evidence="1 2" key="1">
    <citation type="journal article" date="2009" name="PLoS Genet.">
        <title>The Bifidobacterium dentium Bd1 genome sequence reflects its genetic adaptation to the human oral cavity.</title>
        <authorList>
            <person name="Ventura M."/>
            <person name="Turroni F."/>
            <person name="Zomer A."/>
            <person name="Foroni E."/>
            <person name="Giubellini V."/>
            <person name="Bottacini F."/>
            <person name="Canchaya C."/>
            <person name="Claesson M.J."/>
            <person name="He F."/>
            <person name="Mantzourani M."/>
            <person name="Mulas L."/>
            <person name="Ferrarini A."/>
            <person name="Gao B."/>
            <person name="Delledonne M."/>
            <person name="Henrissat B."/>
            <person name="Coutinho P."/>
            <person name="Oggioni M."/>
            <person name="Gupta R.S."/>
            <person name="Zhang Z."/>
            <person name="Beighton D."/>
            <person name="Fitzgerald G.F."/>
            <person name="O'Toole P.W."/>
            <person name="van Sinderen D."/>
        </authorList>
    </citation>
    <scope>NUCLEOTIDE SEQUENCE [LARGE SCALE GENOMIC DNA]</scope>
    <source>
        <strain evidence="2">ATCC 27534 / DSM 20436 / JCM 1195 / Bd1</strain>
    </source>
</reference>
<dbReference type="eggNOG" id="ENOG50325V7">
    <property type="taxonomic scope" value="Bacteria"/>
</dbReference>
<gene>
    <name evidence="1" type="primary">prsA</name>
    <name evidence="1" type="ordered locus">BDP_1233</name>
</gene>
<dbReference type="GO" id="GO:0016301">
    <property type="term" value="F:kinase activity"/>
    <property type="evidence" value="ECO:0007669"/>
    <property type="project" value="UniProtKB-KW"/>
</dbReference>
<accession>D2QAM3</accession>
<keyword evidence="2" id="KW-1185">Reference proteome</keyword>
<dbReference type="AlphaFoldDB" id="D2QAM3"/>